<evidence type="ECO:0000259" key="2">
    <source>
        <dbReference type="Pfam" id="PF03724"/>
    </source>
</evidence>
<dbReference type="PROSITE" id="PS51257">
    <property type="entry name" value="PROKAR_LIPOPROTEIN"/>
    <property type="match status" value="1"/>
</dbReference>
<evidence type="ECO:0000313" key="4">
    <source>
        <dbReference type="Proteomes" id="UP000002218"/>
    </source>
</evidence>
<dbReference type="KEGG" id="nml:Namu_1351"/>
<name>C8XE96_NAKMY</name>
<evidence type="ECO:0000313" key="3">
    <source>
        <dbReference type="EMBL" id="ACV77754.1"/>
    </source>
</evidence>
<dbReference type="Pfam" id="PF03724">
    <property type="entry name" value="META"/>
    <property type="match status" value="2"/>
</dbReference>
<dbReference type="InParanoid" id="C8XE96"/>
<evidence type="ECO:0000256" key="1">
    <source>
        <dbReference type="SAM" id="MobiDB-lite"/>
    </source>
</evidence>
<feature type="domain" description="DUF306" evidence="2">
    <location>
        <begin position="72"/>
        <end position="174"/>
    </location>
</feature>
<dbReference type="HOGENOM" id="CLU_857445_0_0_11"/>
<dbReference type="PANTHER" id="PTHR35535">
    <property type="entry name" value="HEAT SHOCK PROTEIN HSLJ"/>
    <property type="match status" value="1"/>
</dbReference>
<protein>
    <recommendedName>
        <fullName evidence="2">DUF306 domain-containing protein</fullName>
    </recommendedName>
</protein>
<proteinExistence type="predicted"/>
<dbReference type="AlphaFoldDB" id="C8XE96"/>
<dbReference type="OrthoDB" id="507754at2"/>
<reference evidence="4" key="1">
    <citation type="submission" date="2009-09" db="EMBL/GenBank/DDBJ databases">
        <title>The complete genome of Nakamurella multipartita DSM 44233.</title>
        <authorList>
            <consortium name="US DOE Joint Genome Institute (JGI-PGF)"/>
            <person name="Lucas S."/>
            <person name="Copeland A."/>
            <person name="Lapidus A."/>
            <person name="Glavina del Rio T."/>
            <person name="Dalin E."/>
            <person name="Tice H."/>
            <person name="Bruce D."/>
            <person name="Goodwin L."/>
            <person name="Pitluck S."/>
            <person name="Kyrpides N."/>
            <person name="Mavromatis K."/>
            <person name="Ivanova N."/>
            <person name="Ovchinnikova G."/>
            <person name="Sims D."/>
            <person name="Meincke L."/>
            <person name="Brettin T."/>
            <person name="Detter J.C."/>
            <person name="Han C."/>
            <person name="Larimer F."/>
            <person name="Land M."/>
            <person name="Hauser L."/>
            <person name="Markowitz V."/>
            <person name="Cheng J.-F."/>
            <person name="Hugenholtz P."/>
            <person name="Woyke T."/>
            <person name="Wu D."/>
            <person name="Klenk H.-P."/>
            <person name="Eisen J.A."/>
        </authorList>
    </citation>
    <scope>NUCLEOTIDE SEQUENCE [LARGE SCALE GENOMIC DNA]</scope>
    <source>
        <strain evidence="4">ATCC 700099 / DSM 44233 / CIP 104796 / JCM 9543 / NBRC 105858 / Y-104</strain>
    </source>
</reference>
<sequence length="324" mass="31761" precursor="true">MTTGARVRGTLGLLGAGVLLVGLTACGSSGSAGSGATSAGSSSAAASSASASASGSASGSASASESARTTRSDLDGKSFVATEVTGSHTIVPDSTITIAFEGGSLSANAGCNTMVGRYTLVGGKLTAPALASTMMACLGDLGDQDTWLAAFLSSGPTYTLDGDTLTLTNGTDTVVFGPAPSGAQALAATGWKVTDVVSITNQANVTSAVDPSLSAWMRFQGEEVAFNNSCNVGGGPVQIGDDTLTFGALRSTLIFCDGASGQLEQTMSTVLQGETTYSITTGGGIKYLRIMSTDGTAGLGLMADDTVGQDAFPSGSAPATSTSG</sequence>
<dbReference type="InterPro" id="IPR038670">
    <property type="entry name" value="HslJ-like_sf"/>
</dbReference>
<feature type="domain" description="DUF306" evidence="2">
    <location>
        <begin position="184"/>
        <end position="295"/>
    </location>
</feature>
<feature type="compositionally biased region" description="Low complexity" evidence="1">
    <location>
        <begin position="51"/>
        <end position="67"/>
    </location>
</feature>
<dbReference type="RefSeq" id="WP_015746661.1">
    <property type="nucleotide sequence ID" value="NC_013235.1"/>
</dbReference>
<dbReference type="InterPro" id="IPR005184">
    <property type="entry name" value="DUF306_Meta_HslJ"/>
</dbReference>
<reference evidence="3 4" key="2">
    <citation type="journal article" date="2010" name="Stand. Genomic Sci.">
        <title>Complete genome sequence of Nakamurella multipartita type strain (Y-104).</title>
        <authorList>
            <person name="Tice H."/>
            <person name="Mayilraj S."/>
            <person name="Sims D."/>
            <person name="Lapidus A."/>
            <person name="Nolan M."/>
            <person name="Lucas S."/>
            <person name="Glavina Del Rio T."/>
            <person name="Copeland A."/>
            <person name="Cheng J.F."/>
            <person name="Meincke L."/>
            <person name="Bruce D."/>
            <person name="Goodwin L."/>
            <person name="Pitluck S."/>
            <person name="Ivanova N."/>
            <person name="Mavromatis K."/>
            <person name="Ovchinnikova G."/>
            <person name="Pati A."/>
            <person name="Chen A."/>
            <person name="Palaniappan K."/>
            <person name="Land M."/>
            <person name="Hauser L."/>
            <person name="Chang Y.J."/>
            <person name="Jeffries C.D."/>
            <person name="Detter J.C."/>
            <person name="Brettin T."/>
            <person name="Rohde M."/>
            <person name="Goker M."/>
            <person name="Bristow J."/>
            <person name="Eisen J.A."/>
            <person name="Markowitz V."/>
            <person name="Hugenholtz P."/>
            <person name="Kyrpides N.C."/>
            <person name="Klenk H.P."/>
            <person name="Chen F."/>
        </authorList>
    </citation>
    <scope>NUCLEOTIDE SEQUENCE [LARGE SCALE GENOMIC DNA]</scope>
    <source>
        <strain evidence="4">ATCC 700099 / DSM 44233 / CIP 104796 / JCM 9543 / NBRC 105858 / Y-104</strain>
    </source>
</reference>
<dbReference type="EMBL" id="CP001737">
    <property type="protein sequence ID" value="ACV77754.1"/>
    <property type="molecule type" value="Genomic_DNA"/>
</dbReference>
<dbReference type="PANTHER" id="PTHR35535:SF2">
    <property type="entry name" value="DUF306 DOMAIN-CONTAINING PROTEIN"/>
    <property type="match status" value="1"/>
</dbReference>
<dbReference type="STRING" id="479431.Namu_1351"/>
<dbReference type="eggNOG" id="COG3187">
    <property type="taxonomic scope" value="Bacteria"/>
</dbReference>
<organism evidence="3 4">
    <name type="scientific">Nakamurella multipartita (strain ATCC 700099 / DSM 44233 / CIP 104796 / JCM 9543 / NBRC 105858 / Y-104)</name>
    <name type="common">Microsphaera multipartita</name>
    <dbReference type="NCBI Taxonomy" id="479431"/>
    <lineage>
        <taxon>Bacteria</taxon>
        <taxon>Bacillati</taxon>
        <taxon>Actinomycetota</taxon>
        <taxon>Actinomycetes</taxon>
        <taxon>Nakamurellales</taxon>
        <taxon>Nakamurellaceae</taxon>
        <taxon>Nakamurella</taxon>
    </lineage>
</organism>
<dbReference type="InterPro" id="IPR053147">
    <property type="entry name" value="Hsp_HslJ-like"/>
</dbReference>
<dbReference type="Gene3D" id="2.40.128.270">
    <property type="match status" value="2"/>
</dbReference>
<dbReference type="Proteomes" id="UP000002218">
    <property type="component" value="Chromosome"/>
</dbReference>
<gene>
    <name evidence="3" type="ordered locus">Namu_1351</name>
</gene>
<accession>C8XE96</accession>
<feature type="region of interest" description="Disordered" evidence="1">
    <location>
        <begin position="51"/>
        <end position="74"/>
    </location>
</feature>
<keyword evidence="4" id="KW-1185">Reference proteome</keyword>